<dbReference type="CDD" id="cd00090">
    <property type="entry name" value="HTH_ARSR"/>
    <property type="match status" value="1"/>
</dbReference>
<evidence type="ECO:0000256" key="1">
    <source>
        <dbReference type="ARBA" id="ARBA00023015"/>
    </source>
</evidence>
<dbReference type="eggNOG" id="COG0640">
    <property type="taxonomic scope" value="Bacteria"/>
</dbReference>
<reference evidence="6" key="1">
    <citation type="submission" date="2016-10" db="EMBL/GenBank/DDBJ databases">
        <authorList>
            <person name="Varghese N."/>
        </authorList>
    </citation>
    <scope>NUCLEOTIDE SEQUENCE [LARGE SCALE GENOMIC DNA]</scope>
    <source>
        <strain evidence="6">DSM 17980</strain>
    </source>
</reference>
<evidence type="ECO:0000256" key="3">
    <source>
        <dbReference type="ARBA" id="ARBA00023163"/>
    </source>
</evidence>
<dbReference type="EMBL" id="FPBV01000026">
    <property type="protein sequence ID" value="SFV05409.1"/>
    <property type="molecule type" value="Genomic_DNA"/>
</dbReference>
<dbReference type="SUPFAM" id="SSF46785">
    <property type="entry name" value="Winged helix' DNA-binding domain"/>
    <property type="match status" value="1"/>
</dbReference>
<dbReference type="GO" id="GO:0003677">
    <property type="term" value="F:DNA binding"/>
    <property type="evidence" value="ECO:0007669"/>
    <property type="project" value="UniProtKB-KW"/>
</dbReference>
<accession>A0A1I7L6N5</accession>
<keyword evidence="1" id="KW-0805">Transcription regulation</keyword>
<dbReference type="Gene3D" id="1.10.10.10">
    <property type="entry name" value="Winged helix-like DNA-binding domain superfamily/Winged helix DNA-binding domain"/>
    <property type="match status" value="1"/>
</dbReference>
<dbReference type="PANTHER" id="PTHR33154">
    <property type="entry name" value="TRANSCRIPTIONAL REGULATOR, ARSR FAMILY"/>
    <property type="match status" value="1"/>
</dbReference>
<keyword evidence="6" id="KW-1185">Reference proteome</keyword>
<dbReference type="PROSITE" id="PS50987">
    <property type="entry name" value="HTH_ARSR_2"/>
    <property type="match status" value="1"/>
</dbReference>
<dbReference type="AlphaFoldDB" id="A0A1I7L6N5"/>
<dbReference type="Proteomes" id="UP000183508">
    <property type="component" value="Unassembled WGS sequence"/>
</dbReference>
<proteinExistence type="predicted"/>
<dbReference type="PANTHER" id="PTHR33154:SF33">
    <property type="entry name" value="TRANSCRIPTIONAL REPRESSOR SDPR"/>
    <property type="match status" value="1"/>
</dbReference>
<keyword evidence="2" id="KW-0238">DNA-binding</keyword>
<dbReference type="InterPro" id="IPR036388">
    <property type="entry name" value="WH-like_DNA-bd_sf"/>
</dbReference>
<dbReference type="Pfam" id="PF01022">
    <property type="entry name" value="HTH_5"/>
    <property type="match status" value="1"/>
</dbReference>
<dbReference type="InterPro" id="IPR011991">
    <property type="entry name" value="ArsR-like_HTH"/>
</dbReference>
<dbReference type="NCBIfam" id="NF033788">
    <property type="entry name" value="HTH_metalloreg"/>
    <property type="match status" value="1"/>
</dbReference>
<gene>
    <name evidence="5" type="ORF">SAMN05421543_12639</name>
</gene>
<organism evidence="5 6">
    <name type="scientific">Alicyclobacillus macrosporangiidus</name>
    <dbReference type="NCBI Taxonomy" id="392015"/>
    <lineage>
        <taxon>Bacteria</taxon>
        <taxon>Bacillati</taxon>
        <taxon>Bacillota</taxon>
        <taxon>Bacilli</taxon>
        <taxon>Bacillales</taxon>
        <taxon>Alicyclobacillaceae</taxon>
        <taxon>Alicyclobacillus</taxon>
    </lineage>
</organism>
<name>A0A1I7L6N5_9BACL</name>
<keyword evidence="3" id="KW-0804">Transcription</keyword>
<dbReference type="RefSeq" id="WP_245784052.1">
    <property type="nucleotide sequence ID" value="NZ_FPBV01000026.1"/>
</dbReference>
<evidence type="ECO:0000256" key="2">
    <source>
        <dbReference type="ARBA" id="ARBA00023125"/>
    </source>
</evidence>
<protein>
    <submittedName>
        <fullName evidence="5">ArsR family transcriptional regulator</fullName>
    </submittedName>
</protein>
<dbReference type="InterPro" id="IPR036390">
    <property type="entry name" value="WH_DNA-bd_sf"/>
</dbReference>
<dbReference type="SMART" id="SM00418">
    <property type="entry name" value="HTH_ARSR"/>
    <property type="match status" value="1"/>
</dbReference>
<evidence type="ECO:0000313" key="6">
    <source>
        <dbReference type="Proteomes" id="UP000183508"/>
    </source>
</evidence>
<sequence length="105" mass="12071">MLALKALANPVRLQILNWLREPRRYFSDQQVGDLDVDGVCVSVIQRRADLSQSTVSQYLTDLQRAGLVQSKRVGQWTYYRRDEEGIRRFLEELERAVGPGESDSS</sequence>
<evidence type="ECO:0000259" key="4">
    <source>
        <dbReference type="PROSITE" id="PS50987"/>
    </source>
</evidence>
<dbReference type="InterPro" id="IPR051081">
    <property type="entry name" value="HTH_MetalResp_TranReg"/>
</dbReference>
<dbReference type="STRING" id="392015.SAMN05421543_12639"/>
<feature type="domain" description="HTH arsR-type" evidence="4">
    <location>
        <begin position="1"/>
        <end position="101"/>
    </location>
</feature>
<evidence type="ECO:0000313" key="5">
    <source>
        <dbReference type="EMBL" id="SFV05409.1"/>
    </source>
</evidence>
<dbReference type="GO" id="GO:0003700">
    <property type="term" value="F:DNA-binding transcription factor activity"/>
    <property type="evidence" value="ECO:0007669"/>
    <property type="project" value="InterPro"/>
</dbReference>
<dbReference type="InterPro" id="IPR001845">
    <property type="entry name" value="HTH_ArsR_DNA-bd_dom"/>
</dbReference>